<keyword evidence="2" id="KW-1185">Reference proteome</keyword>
<comment type="caution">
    <text evidence="1">The sequence shown here is derived from an EMBL/GenBank/DDBJ whole genome shotgun (WGS) entry which is preliminary data.</text>
</comment>
<reference evidence="1 2" key="1">
    <citation type="journal article" date="2014" name="Antonie Van Leeuwenhoek">
        <title>Fictibacillus enclensis sp. nov., isolated from marine sediment.</title>
        <authorList>
            <person name="Dastager S.G."/>
            <person name="Mawlankar R."/>
            <person name="Srinivasan K."/>
            <person name="Tang S.K."/>
            <person name="Lee J.C."/>
            <person name="Ramana V.V."/>
            <person name="Shouche Y.S."/>
        </authorList>
    </citation>
    <scope>NUCLEOTIDE SEQUENCE [LARGE SCALE GENOMIC DNA]</scope>
    <source>
        <strain evidence="1 2">NIO-1003</strain>
    </source>
</reference>
<evidence type="ECO:0000313" key="1">
    <source>
        <dbReference type="EMBL" id="KSU79746.1"/>
    </source>
</evidence>
<dbReference type="Proteomes" id="UP000054099">
    <property type="component" value="Unassembled WGS sequence"/>
</dbReference>
<accession>A0A0V8IY44</accession>
<name>A0A0V8IY44_9BACL</name>
<dbReference type="EMBL" id="LNQN01000008">
    <property type="protein sequence ID" value="KSU79746.1"/>
    <property type="molecule type" value="Genomic_DNA"/>
</dbReference>
<gene>
    <name evidence="1" type="ORF">AS030_21070</name>
</gene>
<organism evidence="1 2">
    <name type="scientific">Fictibacillus enclensis</name>
    <dbReference type="NCBI Taxonomy" id="1017270"/>
    <lineage>
        <taxon>Bacteria</taxon>
        <taxon>Bacillati</taxon>
        <taxon>Bacillota</taxon>
        <taxon>Bacilli</taxon>
        <taxon>Bacillales</taxon>
        <taxon>Fictibacillaceae</taxon>
        <taxon>Fictibacillus</taxon>
    </lineage>
</organism>
<sequence>MLSIQWIYGKIILRAKEVNSKRAIENFPKFILDNYVVHKWRHASAILQNDFPDEWLDLVAESVNYILAFTAACQNIF</sequence>
<proteinExistence type="predicted"/>
<dbReference type="AlphaFoldDB" id="A0A0V8IY44"/>
<protein>
    <submittedName>
        <fullName evidence="1">Uncharacterized protein</fullName>
    </submittedName>
</protein>
<evidence type="ECO:0000313" key="2">
    <source>
        <dbReference type="Proteomes" id="UP000054099"/>
    </source>
</evidence>